<evidence type="ECO:0000256" key="3">
    <source>
        <dbReference type="ARBA" id="ARBA00022989"/>
    </source>
</evidence>
<evidence type="ECO:0000313" key="8">
    <source>
        <dbReference type="EMBL" id="GFF36896.1"/>
    </source>
</evidence>
<dbReference type="PANTHER" id="PTHR23502">
    <property type="entry name" value="MAJOR FACILITATOR SUPERFAMILY"/>
    <property type="match status" value="1"/>
</dbReference>
<dbReference type="FunFam" id="1.20.1250.20:FF:000354">
    <property type="entry name" value="MFS general substrate transporter"/>
    <property type="match status" value="1"/>
</dbReference>
<feature type="transmembrane region" description="Helical" evidence="6">
    <location>
        <begin position="416"/>
        <end position="437"/>
    </location>
</feature>
<dbReference type="Gene3D" id="1.20.1250.20">
    <property type="entry name" value="MFS general substrate transporter like domains"/>
    <property type="match status" value="1"/>
</dbReference>
<keyword evidence="3 6" id="KW-1133">Transmembrane helix</keyword>
<feature type="transmembrane region" description="Helical" evidence="6">
    <location>
        <begin position="129"/>
        <end position="145"/>
    </location>
</feature>
<dbReference type="AlphaFoldDB" id="A0A8H3NNG3"/>
<dbReference type="EMBL" id="BLKC01000030">
    <property type="protein sequence ID" value="GFF36896.1"/>
    <property type="molecule type" value="Genomic_DNA"/>
</dbReference>
<feature type="region of interest" description="Disordered" evidence="5">
    <location>
        <begin position="1"/>
        <end position="45"/>
    </location>
</feature>
<dbReference type="GO" id="GO:0005886">
    <property type="term" value="C:plasma membrane"/>
    <property type="evidence" value="ECO:0007669"/>
    <property type="project" value="TreeGrafter"/>
</dbReference>
<comment type="subcellular location">
    <subcellularLocation>
        <location evidence="1">Membrane</location>
        <topology evidence="1">Multi-pass membrane protein</topology>
    </subcellularLocation>
</comment>
<feature type="transmembrane region" description="Helical" evidence="6">
    <location>
        <begin position="390"/>
        <end position="410"/>
    </location>
</feature>
<sequence length="535" mass="58818">MLGVLWSKSEDTTTMSDRYSLNSSTTQLPVEGPQGANSSYSSFPSSPKTLVQVQSHLVNHDSSAETDEYEEEDAEQYLRFSPSRKIAIVAILTFCAFLTPISSTAILTAVPELATTFGTTGDMINASNALYLASMAVSCLFWGPLSQVWGRRPVNPLQIFILSGLLFWLSTAATALSPNLPAYFIFRVLTALQGTSFLVVGSSAIGDIYEPRARATALAWFLSGSMTGPALGPFLGGIVVTFRDWRVIFWLLTALTGFAVLLITLFLPETIPHTSKAELAGHRYPKRIKMLWQRISPLRALLLPFSHPNIFITGLAAGALVWNQYALLTPIRYILNPRFHLSSPIQAGLFYLAPGCGYLAGTFVGGRWADYTVKKYIKKRNGQRVSEDRLRSCLPYICVITPGCLLVYGWTLDREVGGIAVPVVAMFLQGVAQMFCFPSLQSYCLDVMQPHGRSAEVVASSYVFRYVFAALGTGVVLPATQSLGVGWFNTISALFLVFSGILVWLTVIYGPRWREAADLKYSRKTIEDKQARAEA</sequence>
<dbReference type="GO" id="GO:0022857">
    <property type="term" value="F:transmembrane transporter activity"/>
    <property type="evidence" value="ECO:0007669"/>
    <property type="project" value="InterPro"/>
</dbReference>
<keyword evidence="4 6" id="KW-0472">Membrane</keyword>
<feature type="transmembrane region" description="Helical" evidence="6">
    <location>
        <begin position="457"/>
        <end position="479"/>
    </location>
</feature>
<feature type="transmembrane region" description="Helical" evidence="6">
    <location>
        <begin position="491"/>
        <end position="510"/>
    </location>
</feature>
<evidence type="ECO:0000256" key="2">
    <source>
        <dbReference type="ARBA" id="ARBA00022692"/>
    </source>
</evidence>
<evidence type="ECO:0000313" key="9">
    <source>
        <dbReference type="Proteomes" id="UP000465221"/>
    </source>
</evidence>
<feature type="transmembrane region" description="Helical" evidence="6">
    <location>
        <begin position="157"/>
        <end position="176"/>
    </location>
</feature>
<dbReference type="PANTHER" id="PTHR23502:SF64">
    <property type="entry name" value="TRANSPORTER, PUTATIVE (AFU_ORTHOLOGUE AFUA_3G11760)-RELATED"/>
    <property type="match status" value="1"/>
</dbReference>
<feature type="transmembrane region" description="Helical" evidence="6">
    <location>
        <begin position="182"/>
        <end position="205"/>
    </location>
</feature>
<evidence type="ECO:0000256" key="4">
    <source>
        <dbReference type="ARBA" id="ARBA00023136"/>
    </source>
</evidence>
<evidence type="ECO:0000256" key="5">
    <source>
        <dbReference type="SAM" id="MobiDB-lite"/>
    </source>
</evidence>
<feature type="transmembrane region" description="Helical" evidence="6">
    <location>
        <begin position="345"/>
        <end position="369"/>
    </location>
</feature>
<feature type="transmembrane region" description="Helical" evidence="6">
    <location>
        <begin position="300"/>
        <end position="325"/>
    </location>
</feature>
<organism evidence="8 9">
    <name type="scientific">Aspergillus udagawae</name>
    <dbReference type="NCBI Taxonomy" id="91492"/>
    <lineage>
        <taxon>Eukaryota</taxon>
        <taxon>Fungi</taxon>
        <taxon>Dikarya</taxon>
        <taxon>Ascomycota</taxon>
        <taxon>Pezizomycotina</taxon>
        <taxon>Eurotiomycetes</taxon>
        <taxon>Eurotiomycetidae</taxon>
        <taxon>Eurotiales</taxon>
        <taxon>Aspergillaceae</taxon>
        <taxon>Aspergillus</taxon>
        <taxon>Aspergillus subgen. Fumigati</taxon>
    </lineage>
</organism>
<comment type="caution">
    <text evidence="8">The sequence shown here is derived from an EMBL/GenBank/DDBJ whole genome shotgun (WGS) entry which is preliminary data.</text>
</comment>
<dbReference type="InterPro" id="IPR036259">
    <property type="entry name" value="MFS_trans_sf"/>
</dbReference>
<dbReference type="PROSITE" id="PS50850">
    <property type="entry name" value="MFS"/>
    <property type="match status" value="1"/>
</dbReference>
<evidence type="ECO:0000256" key="6">
    <source>
        <dbReference type="SAM" id="Phobius"/>
    </source>
</evidence>
<proteinExistence type="predicted"/>
<gene>
    <name evidence="8" type="ORF">IFM46972_05042</name>
</gene>
<feature type="domain" description="Major facilitator superfamily (MFS) profile" evidence="7">
    <location>
        <begin position="88"/>
        <end position="517"/>
    </location>
</feature>
<name>A0A8H3NNG3_9EURO</name>
<evidence type="ECO:0000256" key="1">
    <source>
        <dbReference type="ARBA" id="ARBA00004141"/>
    </source>
</evidence>
<feature type="transmembrane region" description="Helical" evidence="6">
    <location>
        <begin position="217"/>
        <end position="242"/>
    </location>
</feature>
<accession>A0A8H3NNG3</accession>
<protein>
    <submittedName>
        <fullName evidence="8">Dityrosine transporter 1</fullName>
    </submittedName>
</protein>
<dbReference type="InterPro" id="IPR020846">
    <property type="entry name" value="MFS_dom"/>
</dbReference>
<keyword evidence="2 6" id="KW-0812">Transmembrane</keyword>
<reference evidence="8 9" key="1">
    <citation type="submission" date="2020-01" db="EMBL/GenBank/DDBJ databases">
        <title>Draft genome sequence of Aspergillus udagawae IFM 46972.</title>
        <authorList>
            <person name="Takahashi H."/>
            <person name="Yaguchi T."/>
        </authorList>
    </citation>
    <scope>NUCLEOTIDE SEQUENCE [LARGE SCALE GENOMIC DNA]</scope>
    <source>
        <strain evidence="8 9">IFM 46972</strain>
    </source>
</reference>
<dbReference type="InterPro" id="IPR011701">
    <property type="entry name" value="MFS"/>
</dbReference>
<dbReference type="SUPFAM" id="SSF103473">
    <property type="entry name" value="MFS general substrate transporter"/>
    <property type="match status" value="1"/>
</dbReference>
<dbReference type="Proteomes" id="UP000465221">
    <property type="component" value="Unassembled WGS sequence"/>
</dbReference>
<evidence type="ECO:0000259" key="7">
    <source>
        <dbReference type="PROSITE" id="PS50850"/>
    </source>
</evidence>
<feature type="transmembrane region" description="Helical" evidence="6">
    <location>
        <begin position="248"/>
        <end position="267"/>
    </location>
</feature>
<feature type="transmembrane region" description="Helical" evidence="6">
    <location>
        <begin position="86"/>
        <end position="109"/>
    </location>
</feature>
<feature type="compositionally biased region" description="Polar residues" evidence="5">
    <location>
        <begin position="12"/>
        <end position="28"/>
    </location>
</feature>
<dbReference type="Pfam" id="PF07690">
    <property type="entry name" value="MFS_1"/>
    <property type="match status" value="1"/>
</dbReference>